<dbReference type="InterPro" id="IPR014710">
    <property type="entry name" value="RmlC-like_jellyroll"/>
</dbReference>
<dbReference type="OrthoDB" id="9798585at2"/>
<dbReference type="CDD" id="cd06981">
    <property type="entry name" value="cupin_reut_a1446"/>
    <property type="match status" value="1"/>
</dbReference>
<reference evidence="2 3" key="1">
    <citation type="submission" date="2013-07" db="EMBL/GenBank/DDBJ databases">
        <title>Comparative Genomic and Metabolomic Analysis of Twelve Strains of Pseudoalteromonas luteoviolacea.</title>
        <authorList>
            <person name="Vynne N.G."/>
            <person name="Mansson M."/>
            <person name="Gram L."/>
        </authorList>
    </citation>
    <scope>NUCLEOTIDE SEQUENCE [LARGE SCALE GENOMIC DNA]</scope>
    <source>
        <strain evidence="2 3">NCIMB 1942</strain>
    </source>
</reference>
<comment type="caution">
    <text evidence="2">The sequence shown here is derived from an EMBL/GenBank/DDBJ whole genome shotgun (WGS) entry which is preliminary data.</text>
</comment>
<dbReference type="EMBL" id="AUXT01000201">
    <property type="protein sequence ID" value="KZN43791.1"/>
    <property type="molecule type" value="Genomic_DNA"/>
</dbReference>
<protein>
    <recommendedName>
        <fullName evidence="1">Cupin type-2 domain-containing protein</fullName>
    </recommendedName>
</protein>
<dbReference type="Pfam" id="PF07883">
    <property type="entry name" value="Cupin_2"/>
    <property type="match status" value="1"/>
</dbReference>
<dbReference type="Proteomes" id="UP000076587">
    <property type="component" value="Unassembled WGS sequence"/>
</dbReference>
<accession>A0A162A435</accession>
<organism evidence="2 3">
    <name type="scientific">Pseudoalteromonas luteoviolacea NCIMB 1942</name>
    <dbReference type="NCBI Taxonomy" id="1365253"/>
    <lineage>
        <taxon>Bacteria</taxon>
        <taxon>Pseudomonadati</taxon>
        <taxon>Pseudomonadota</taxon>
        <taxon>Gammaproteobacteria</taxon>
        <taxon>Alteromonadales</taxon>
        <taxon>Pseudoalteromonadaceae</taxon>
        <taxon>Pseudoalteromonas</taxon>
    </lineage>
</organism>
<dbReference type="PATRIC" id="fig|1365253.3.peg.4427"/>
<sequence length="108" mass="12355">MDLDKHNLFQAIPANLNDEFFEVIAGNGDVKIERIVSKGHISPDEGWYDQEQHEWVMVLKGAGELTFENGQVVRLLPGEHINIPAHCKHKVSWTQPDEETVWLAVFYS</sequence>
<dbReference type="RefSeq" id="WP_063378758.1">
    <property type="nucleotide sequence ID" value="NZ_AUXT01000201.1"/>
</dbReference>
<proteinExistence type="predicted"/>
<dbReference type="AlphaFoldDB" id="A0A162A435"/>
<evidence type="ECO:0000313" key="2">
    <source>
        <dbReference type="EMBL" id="KZN43791.1"/>
    </source>
</evidence>
<dbReference type="InterPro" id="IPR011051">
    <property type="entry name" value="RmlC_Cupin_sf"/>
</dbReference>
<dbReference type="Gene3D" id="2.60.120.10">
    <property type="entry name" value="Jelly Rolls"/>
    <property type="match status" value="1"/>
</dbReference>
<evidence type="ECO:0000313" key="3">
    <source>
        <dbReference type="Proteomes" id="UP000076587"/>
    </source>
</evidence>
<name>A0A162A435_9GAMM</name>
<dbReference type="InterPro" id="IPR013096">
    <property type="entry name" value="Cupin_2"/>
</dbReference>
<evidence type="ECO:0000259" key="1">
    <source>
        <dbReference type="Pfam" id="PF07883"/>
    </source>
</evidence>
<gene>
    <name evidence="2" type="ORF">N482_18350</name>
</gene>
<dbReference type="SUPFAM" id="SSF51182">
    <property type="entry name" value="RmlC-like cupins"/>
    <property type="match status" value="1"/>
</dbReference>
<feature type="domain" description="Cupin type-2" evidence="1">
    <location>
        <begin position="47"/>
        <end position="106"/>
    </location>
</feature>